<proteinExistence type="predicted"/>
<feature type="compositionally biased region" description="Basic and acidic residues" evidence="3">
    <location>
        <begin position="108"/>
        <end position="118"/>
    </location>
</feature>
<dbReference type="PANTHER" id="PTHR15074:SF0">
    <property type="entry name" value="METHYL-CPG-BINDING DOMAIN PROTEIN 4-LIKE PROTEIN"/>
    <property type="match status" value="1"/>
</dbReference>
<dbReference type="GO" id="GO:0003677">
    <property type="term" value="F:DNA binding"/>
    <property type="evidence" value="ECO:0007669"/>
    <property type="project" value="UniProtKB-ARBA"/>
</dbReference>
<accession>A0ABD1L6M4</accession>
<reference evidence="4 5" key="1">
    <citation type="submission" date="2024-08" db="EMBL/GenBank/DDBJ databases">
        <title>Insights into the chromosomal genome structure of Flemingia macrophylla.</title>
        <authorList>
            <person name="Ding Y."/>
            <person name="Zhao Y."/>
            <person name="Bi W."/>
            <person name="Wu M."/>
            <person name="Zhao G."/>
            <person name="Gong Y."/>
            <person name="Li W."/>
            <person name="Zhang P."/>
        </authorList>
    </citation>
    <scope>NUCLEOTIDE SEQUENCE [LARGE SCALE GENOMIC DNA]</scope>
    <source>
        <strain evidence="4">DYQJB</strain>
        <tissue evidence="4">Leaf</tissue>
    </source>
</reference>
<feature type="compositionally biased region" description="Basic and acidic residues" evidence="3">
    <location>
        <begin position="128"/>
        <end position="140"/>
    </location>
</feature>
<evidence type="ECO:0000256" key="2">
    <source>
        <dbReference type="ARBA" id="ARBA00023242"/>
    </source>
</evidence>
<gene>
    <name evidence="4" type="ORF">Fmac_033038</name>
</gene>
<sequence>MECVLELPAQKEGSVTGVKKPERKHKEVDNQKKMNNGTRKSEKHEKVPNVSPYFWNDFEKKGVNGEDNRDEISVEKINSIRKKRLKKHGPQGDNEKKVDADSCYGSKGDGDEIAIEKIKSKRKRRSKNHEPQVDIGEKIPPELCYYGSGKNGDNAETNKFILKKNEPQDDNKEKNDPESCCYGCNIPPYGCDIGFLEEKLLADGNIKSKRKKKNKVVEDELREIGNDAEINKYILKRREPQGENKENNNTESYYGFNIEFVEEKLLTDGKIKSNEKKRRKKKKKKAIDDKLDIGFVEDKLLADRKIKAKEKKRKVVDDDELQDNGDGAETNKLMRELQGDNKEKNEPELCYGCNIGFIEEKLLADGKIKSREKKKKKVIEDKQWKHGDEAETSKFILKKREPLGDNKEKIEPELSCYRCDIGFVEEKLLADGKIKSREKKKKKVIEDKLWKHGDEAETSKFILKKREPLGENKEKIEPELSCYRCDIGFVEEKLLADGKIKSREKKKKKKVIEDKLWKHGDEAETSKFILKKCEPLGDNQCDIGFVEEKLLADGKIKSKEKKKKVIEDKLWKHGDEAETSKFILKKREPLGDNKEKIEPELSCYRCDIGFVEEKLLADGKIKSKEKKLQENGNDAETSNVKPKMTKSVEENIVQVSVKHAPPYFHNDSGVKFNVQQLNKENKTESIVLPTSGHFMEDKPVENNGGNNVKRQVPEANTDSVGLMVASGDFSDGKLKNCKRKIETIEVKLKKRKSNNRKIAEEHPKFRKVSPYFQNDKAKLLLGVPPSYL</sequence>
<evidence type="ECO:0000256" key="3">
    <source>
        <dbReference type="SAM" id="MobiDB-lite"/>
    </source>
</evidence>
<dbReference type="InterPro" id="IPR045138">
    <property type="entry name" value="MeCP2/MBD4"/>
</dbReference>
<dbReference type="PANTHER" id="PTHR15074">
    <property type="entry name" value="METHYL-CPG-BINDING PROTEIN"/>
    <property type="match status" value="1"/>
</dbReference>
<keyword evidence="2" id="KW-0539">Nucleus</keyword>
<name>A0ABD1L6M4_9FABA</name>
<dbReference type="EMBL" id="JBGMDY010000011">
    <property type="protein sequence ID" value="KAL2319162.1"/>
    <property type="molecule type" value="Genomic_DNA"/>
</dbReference>
<organism evidence="4 5">
    <name type="scientific">Flemingia macrophylla</name>
    <dbReference type="NCBI Taxonomy" id="520843"/>
    <lineage>
        <taxon>Eukaryota</taxon>
        <taxon>Viridiplantae</taxon>
        <taxon>Streptophyta</taxon>
        <taxon>Embryophyta</taxon>
        <taxon>Tracheophyta</taxon>
        <taxon>Spermatophyta</taxon>
        <taxon>Magnoliopsida</taxon>
        <taxon>eudicotyledons</taxon>
        <taxon>Gunneridae</taxon>
        <taxon>Pentapetalae</taxon>
        <taxon>rosids</taxon>
        <taxon>fabids</taxon>
        <taxon>Fabales</taxon>
        <taxon>Fabaceae</taxon>
        <taxon>Papilionoideae</taxon>
        <taxon>50 kb inversion clade</taxon>
        <taxon>NPAAA clade</taxon>
        <taxon>indigoferoid/millettioid clade</taxon>
        <taxon>Phaseoleae</taxon>
        <taxon>Flemingia</taxon>
    </lineage>
</organism>
<comment type="subcellular location">
    <subcellularLocation>
        <location evidence="1">Nucleus</location>
    </subcellularLocation>
</comment>
<dbReference type="Proteomes" id="UP001603857">
    <property type="component" value="Unassembled WGS sequence"/>
</dbReference>
<evidence type="ECO:0000256" key="1">
    <source>
        <dbReference type="ARBA" id="ARBA00004123"/>
    </source>
</evidence>
<keyword evidence="5" id="KW-1185">Reference proteome</keyword>
<evidence type="ECO:0000313" key="5">
    <source>
        <dbReference type="Proteomes" id="UP001603857"/>
    </source>
</evidence>
<feature type="compositionally biased region" description="Basic residues" evidence="3">
    <location>
        <begin position="79"/>
        <end position="89"/>
    </location>
</feature>
<comment type="caution">
    <text evidence="4">The sequence shown here is derived from an EMBL/GenBank/DDBJ whole genome shotgun (WGS) entry which is preliminary data.</text>
</comment>
<dbReference type="AlphaFoldDB" id="A0ABD1L6M4"/>
<evidence type="ECO:0000313" key="4">
    <source>
        <dbReference type="EMBL" id="KAL2319162.1"/>
    </source>
</evidence>
<dbReference type="GO" id="GO:0005634">
    <property type="term" value="C:nucleus"/>
    <property type="evidence" value="ECO:0007669"/>
    <property type="project" value="UniProtKB-SubCell"/>
</dbReference>
<feature type="region of interest" description="Disordered" evidence="3">
    <location>
        <begin position="1"/>
        <end position="180"/>
    </location>
</feature>
<feature type="compositionally biased region" description="Basic and acidic residues" evidence="3">
    <location>
        <begin position="163"/>
        <end position="177"/>
    </location>
</feature>
<protein>
    <submittedName>
        <fullName evidence="4">Uncharacterized protein</fullName>
    </submittedName>
</protein>
<feature type="compositionally biased region" description="Basic and acidic residues" evidence="3">
    <location>
        <begin position="57"/>
        <end position="74"/>
    </location>
</feature>